<dbReference type="PANTHER" id="PTHR45849:SF3">
    <property type="entry name" value="HISTONE CHAPERONE RTT106"/>
    <property type="match status" value="1"/>
</dbReference>
<evidence type="ECO:0000256" key="1">
    <source>
        <dbReference type="ARBA" id="ARBA00006159"/>
    </source>
</evidence>
<evidence type="ECO:0000256" key="4">
    <source>
        <dbReference type="ARBA" id="ARBA00023186"/>
    </source>
</evidence>
<evidence type="ECO:0000256" key="2">
    <source>
        <dbReference type="ARBA" id="ARBA00017355"/>
    </source>
</evidence>
<dbReference type="Pfam" id="PF08512">
    <property type="entry name" value="Rttp106-like_middle"/>
    <property type="match status" value="1"/>
</dbReference>
<dbReference type="PANTHER" id="PTHR45849">
    <property type="entry name" value="FACT COMPLEX SUBUNIT SSRP1"/>
    <property type="match status" value="1"/>
</dbReference>
<dbReference type="GO" id="GO:0042393">
    <property type="term" value="F:histone binding"/>
    <property type="evidence" value="ECO:0007669"/>
    <property type="project" value="TreeGrafter"/>
</dbReference>
<dbReference type="AlphaFoldDB" id="A0A1E3PK93"/>
<evidence type="ECO:0000259" key="6">
    <source>
        <dbReference type="SMART" id="SM01287"/>
    </source>
</evidence>
<evidence type="ECO:0000313" key="7">
    <source>
        <dbReference type="EMBL" id="ODQ65614.1"/>
    </source>
</evidence>
<reference evidence="7 8" key="1">
    <citation type="journal article" date="2016" name="Proc. Natl. Acad. Sci. U.S.A.">
        <title>Comparative genomics of biotechnologically important yeasts.</title>
        <authorList>
            <person name="Riley R."/>
            <person name="Haridas S."/>
            <person name="Wolfe K.H."/>
            <person name="Lopes M.R."/>
            <person name="Hittinger C.T."/>
            <person name="Goeker M."/>
            <person name="Salamov A.A."/>
            <person name="Wisecaver J.H."/>
            <person name="Long T.M."/>
            <person name="Calvey C.H."/>
            <person name="Aerts A.L."/>
            <person name="Barry K.W."/>
            <person name="Choi C."/>
            <person name="Clum A."/>
            <person name="Coughlan A.Y."/>
            <person name="Deshpande S."/>
            <person name="Douglass A.P."/>
            <person name="Hanson S.J."/>
            <person name="Klenk H.-P."/>
            <person name="LaButti K.M."/>
            <person name="Lapidus A."/>
            <person name="Lindquist E.A."/>
            <person name="Lipzen A.M."/>
            <person name="Meier-Kolthoff J.P."/>
            <person name="Ohm R.A."/>
            <person name="Otillar R.P."/>
            <person name="Pangilinan J.L."/>
            <person name="Peng Y."/>
            <person name="Rokas A."/>
            <person name="Rosa C.A."/>
            <person name="Scheuner C."/>
            <person name="Sibirny A.A."/>
            <person name="Slot J.C."/>
            <person name="Stielow J.B."/>
            <person name="Sun H."/>
            <person name="Kurtzman C.P."/>
            <person name="Blackwell M."/>
            <person name="Grigoriev I.V."/>
            <person name="Jeffries T.W."/>
        </authorList>
    </citation>
    <scope>NUCLEOTIDE SEQUENCE [LARGE SCALE GENOMIC DNA]</scope>
    <source>
        <strain evidence="7 8">DSM 6958</strain>
    </source>
</reference>
<organism evidence="7 8">
    <name type="scientific">Nadsonia fulvescens var. elongata DSM 6958</name>
    <dbReference type="NCBI Taxonomy" id="857566"/>
    <lineage>
        <taxon>Eukaryota</taxon>
        <taxon>Fungi</taxon>
        <taxon>Dikarya</taxon>
        <taxon>Ascomycota</taxon>
        <taxon>Saccharomycotina</taxon>
        <taxon>Dipodascomycetes</taxon>
        <taxon>Dipodascales</taxon>
        <taxon>Dipodascales incertae sedis</taxon>
        <taxon>Nadsonia</taxon>
    </lineage>
</organism>
<dbReference type="InterPro" id="IPR011993">
    <property type="entry name" value="PH-like_dom_sf"/>
</dbReference>
<feature type="region of interest" description="Disordered" evidence="5">
    <location>
        <begin position="369"/>
        <end position="433"/>
    </location>
</feature>
<keyword evidence="8" id="KW-1185">Reference proteome</keyword>
<feature type="domain" description="Histone chaperone RTT106/FACT complex subunit SPT16-like middle" evidence="6">
    <location>
        <begin position="235"/>
        <end position="332"/>
    </location>
</feature>
<dbReference type="Gene3D" id="2.30.29.120">
    <property type="match status" value="1"/>
</dbReference>
<proteinExistence type="inferred from homology"/>
<evidence type="ECO:0000256" key="5">
    <source>
        <dbReference type="SAM" id="MobiDB-lite"/>
    </source>
</evidence>
<dbReference type="SMART" id="SM01287">
    <property type="entry name" value="Rtt106"/>
    <property type="match status" value="1"/>
</dbReference>
<accession>A0A1E3PK93</accession>
<evidence type="ECO:0000256" key="3">
    <source>
        <dbReference type="ARBA" id="ARBA00018462"/>
    </source>
</evidence>
<dbReference type="STRING" id="857566.A0A1E3PK93"/>
<dbReference type="InterPro" id="IPR013719">
    <property type="entry name" value="RTT106/SPT16-like_middle_dom"/>
</dbReference>
<dbReference type="OrthoDB" id="75754at2759"/>
<protein>
    <recommendedName>
        <fullName evidence="2">Histone chaperone RTT106</fullName>
    </recommendedName>
    <alternativeName>
        <fullName evidence="3">Histone chaperone rtt106</fullName>
    </alternativeName>
</protein>
<dbReference type="GO" id="GO:0031491">
    <property type="term" value="F:nucleosome binding"/>
    <property type="evidence" value="ECO:0007669"/>
    <property type="project" value="TreeGrafter"/>
</dbReference>
<sequence>MENLTKTEIYAKLSPELKAAIQAHHQNNGTIELIDNIFQYLDKLNTDGNVVKRELAEDSNNSHKKVKMESSSNLVLSLCDVSFAAPLRKKLNIFFYTDSLIISRSKLVSESAVGDNLVLEMNYSHDITSVSCLPVPEKAVSQYNVLIFGKDSPNEPIAQFTLPELYNEKLVSEDKFLKDQKITILQSEDNGLSQVKFNDIIITVFQSLASIDVDIPHKEVFASAVKGGLNKNIMNYSVGAHRGSKEGHLYFLSDKIIYGFKKPVLLLGLSEIDSVSFSSVTRMTFNLVIKLDPELASKLNTSETLEFAMIDQDEYAGIEQYIITNGLDNNSMSQERKAKVELKENRKSQLLNSPAELSKAQGILNENGITSAELTNSNSIGNDDDDDEEDDEDYEIGSSEEDGGSPSGSSGGDMSDDGQEMETGNDEELLVDL</sequence>
<dbReference type="SUPFAM" id="SSF50729">
    <property type="entry name" value="PH domain-like"/>
    <property type="match status" value="1"/>
</dbReference>
<evidence type="ECO:0000313" key="8">
    <source>
        <dbReference type="Proteomes" id="UP000095009"/>
    </source>
</evidence>
<name>A0A1E3PK93_9ASCO</name>
<gene>
    <name evidence="7" type="ORF">NADFUDRAFT_50899</name>
</gene>
<dbReference type="Gene3D" id="2.30.29.30">
    <property type="entry name" value="Pleckstrin-homology domain (PH domain)/Phosphotyrosine-binding domain (PTB)"/>
    <property type="match status" value="1"/>
</dbReference>
<dbReference type="Proteomes" id="UP000095009">
    <property type="component" value="Unassembled WGS sequence"/>
</dbReference>
<keyword evidence="4" id="KW-0143">Chaperone</keyword>
<comment type="similarity">
    <text evidence="1">Belongs to the RTT106 family.</text>
</comment>
<feature type="compositionally biased region" description="Polar residues" evidence="5">
    <location>
        <begin position="369"/>
        <end position="381"/>
    </location>
</feature>
<dbReference type="InterPro" id="IPR050454">
    <property type="entry name" value="RTT106/SSRP1_HistChap/FACT"/>
</dbReference>
<dbReference type="EMBL" id="KV454409">
    <property type="protein sequence ID" value="ODQ65614.1"/>
    <property type="molecule type" value="Genomic_DNA"/>
</dbReference>
<feature type="compositionally biased region" description="Acidic residues" evidence="5">
    <location>
        <begin position="414"/>
        <end position="433"/>
    </location>
</feature>
<feature type="compositionally biased region" description="Acidic residues" evidence="5">
    <location>
        <begin position="382"/>
        <end position="403"/>
    </location>
</feature>